<name>A0A7R9DLS0_TIMPO</name>
<dbReference type="EMBL" id="OD010085">
    <property type="protein sequence ID" value="CAD7415911.1"/>
    <property type="molecule type" value="Genomic_DNA"/>
</dbReference>
<proteinExistence type="predicted"/>
<evidence type="ECO:0000313" key="1">
    <source>
        <dbReference type="EMBL" id="CAD7415911.1"/>
    </source>
</evidence>
<protein>
    <submittedName>
        <fullName evidence="1">Uncharacterized protein</fullName>
    </submittedName>
</protein>
<accession>A0A7R9DLS0</accession>
<organism evidence="1">
    <name type="scientific">Timema poppense</name>
    <name type="common">Walking stick</name>
    <dbReference type="NCBI Taxonomy" id="170557"/>
    <lineage>
        <taxon>Eukaryota</taxon>
        <taxon>Metazoa</taxon>
        <taxon>Ecdysozoa</taxon>
        <taxon>Arthropoda</taxon>
        <taxon>Hexapoda</taxon>
        <taxon>Insecta</taxon>
        <taxon>Pterygota</taxon>
        <taxon>Neoptera</taxon>
        <taxon>Polyneoptera</taxon>
        <taxon>Phasmatodea</taxon>
        <taxon>Timematodea</taxon>
        <taxon>Timematoidea</taxon>
        <taxon>Timematidae</taxon>
        <taxon>Timema</taxon>
    </lineage>
</organism>
<sequence length="237" mass="27438">MNSHQINKLLQHKISFYKGTYLSDKLPQDFTRPALFVVNLDPHTKPGSHWVVLYFSKFGEYFGTYARRLSLAMTRLMNKHSRRRTYNRKRLQAIASGVCNLYCCHLAVAEVTGWSLRKFADLFSVTDLCKNDRLAVTLFKRPFGSCPRCTRRGVQTCVPALDIKEEWVFTELAIVFIDEKQSSCYQFNKTTGLCYSKLARILKQNLDKAVTHYAYSKQIGNVLSRLTGWTFIPPREE</sequence>
<gene>
    <name evidence="1" type="ORF">TPSB3V08_LOCUS10653</name>
</gene>
<dbReference type="AlphaFoldDB" id="A0A7R9DLS0"/>
<reference evidence="1" key="1">
    <citation type="submission" date="2020-11" db="EMBL/GenBank/DDBJ databases">
        <authorList>
            <person name="Tran Van P."/>
        </authorList>
    </citation>
    <scope>NUCLEOTIDE SEQUENCE</scope>
</reference>
<dbReference type="Gene3D" id="3.40.395.10">
    <property type="entry name" value="Adenoviral Proteinase, Chain A"/>
    <property type="match status" value="1"/>
</dbReference>